<dbReference type="WBParaSite" id="PDA_v2.g29636.t1">
    <property type="protein sequence ID" value="PDA_v2.g29636.t1"/>
    <property type="gene ID" value="PDA_v2.g29636"/>
</dbReference>
<keyword evidence="2" id="KW-1185">Reference proteome</keyword>
<accession>A0A914QQI8</accession>
<proteinExistence type="predicted"/>
<evidence type="ECO:0000313" key="2">
    <source>
        <dbReference type="Proteomes" id="UP000887578"/>
    </source>
</evidence>
<dbReference type="AlphaFoldDB" id="A0A914QQI8"/>
<feature type="compositionally biased region" description="Polar residues" evidence="1">
    <location>
        <begin position="166"/>
        <end position="176"/>
    </location>
</feature>
<feature type="compositionally biased region" description="Low complexity" evidence="1">
    <location>
        <begin position="55"/>
        <end position="66"/>
    </location>
</feature>
<feature type="compositionally biased region" description="Basic and acidic residues" evidence="1">
    <location>
        <begin position="245"/>
        <end position="258"/>
    </location>
</feature>
<feature type="region of interest" description="Disordered" evidence="1">
    <location>
        <begin position="1"/>
        <end position="132"/>
    </location>
</feature>
<feature type="compositionally biased region" description="Basic and acidic residues" evidence="1">
    <location>
        <begin position="35"/>
        <end position="54"/>
    </location>
</feature>
<name>A0A914QQI8_9BILA</name>
<feature type="compositionally biased region" description="Polar residues" evidence="1">
    <location>
        <begin position="74"/>
        <end position="83"/>
    </location>
</feature>
<evidence type="ECO:0000256" key="1">
    <source>
        <dbReference type="SAM" id="MobiDB-lite"/>
    </source>
</evidence>
<protein>
    <submittedName>
        <fullName evidence="3">Uncharacterized protein</fullName>
    </submittedName>
</protein>
<organism evidence="2 3">
    <name type="scientific">Panagrolaimus davidi</name>
    <dbReference type="NCBI Taxonomy" id="227884"/>
    <lineage>
        <taxon>Eukaryota</taxon>
        <taxon>Metazoa</taxon>
        <taxon>Ecdysozoa</taxon>
        <taxon>Nematoda</taxon>
        <taxon>Chromadorea</taxon>
        <taxon>Rhabditida</taxon>
        <taxon>Tylenchina</taxon>
        <taxon>Panagrolaimomorpha</taxon>
        <taxon>Panagrolaimoidea</taxon>
        <taxon>Panagrolaimidae</taxon>
        <taxon>Panagrolaimus</taxon>
    </lineage>
</organism>
<reference evidence="3" key="1">
    <citation type="submission" date="2022-11" db="UniProtKB">
        <authorList>
            <consortium name="WormBaseParasite"/>
        </authorList>
    </citation>
    <scope>IDENTIFICATION</scope>
</reference>
<dbReference type="Proteomes" id="UP000887578">
    <property type="component" value="Unplaced"/>
</dbReference>
<evidence type="ECO:0000313" key="3">
    <source>
        <dbReference type="WBParaSite" id="PDA_v2.g29636.t1"/>
    </source>
</evidence>
<feature type="compositionally biased region" description="Polar residues" evidence="1">
    <location>
        <begin position="1"/>
        <end position="22"/>
    </location>
</feature>
<sequence length="336" mass="37444">MKRTPNESTLSSSQVEKSPSGSKDNETEQGFGVSKLRDQEQKSSNDSIIDHDFGSGDSFSGSAFFSQVEKSPEQSDNAAQNSADFGAPEHVYHEQNIANNSYRDNTFNGDFGNETFNESTLSSSQVEKSPEQGYNAARFGVSELRDQELNSSNGSIIDHDFGNGDSGSSQVEKSPAVQNSLNGTIILGDTPLSTFGMNRTIVISPSPLEPVPKRRRITRNQKAHTFQQNNPVESFNDETDVEESFVSKDDNLDDSDYRPENEKKFIAEQRYFRGSSSKFGGEIPSQALESPFNRSDRCYCTKSLCQTRKCGCKKAGRRCNIYCHRKEDYFNDCLNH</sequence>
<feature type="region of interest" description="Disordered" evidence="1">
    <location>
        <begin position="152"/>
        <end position="176"/>
    </location>
</feature>
<feature type="compositionally biased region" description="Polar residues" evidence="1">
    <location>
        <begin position="96"/>
        <end position="127"/>
    </location>
</feature>
<feature type="region of interest" description="Disordered" evidence="1">
    <location>
        <begin position="232"/>
        <end position="258"/>
    </location>
</feature>